<accession>A0ABY3WHZ3</accession>
<proteinExistence type="predicted"/>
<dbReference type="RefSeq" id="WP_242329528.1">
    <property type="nucleotide sequence ID" value="NZ_CP071872.1"/>
</dbReference>
<evidence type="ECO:0000313" key="3">
    <source>
        <dbReference type="Proteomes" id="UP000828924"/>
    </source>
</evidence>
<feature type="transmembrane region" description="Helical" evidence="1">
    <location>
        <begin position="20"/>
        <end position="37"/>
    </location>
</feature>
<keyword evidence="1" id="KW-1133">Transmembrane helix</keyword>
<feature type="transmembrane region" description="Helical" evidence="1">
    <location>
        <begin position="113"/>
        <end position="137"/>
    </location>
</feature>
<keyword evidence="1" id="KW-0812">Transmembrane</keyword>
<sequence length="138" mass="14813">MNQELHALALPAPPEVPSAIWYALSAAAIVAFYAFYIPIAPNRTERVKIYTAPAAGLLALWLFTATMDGVSTAILPPALAFMLPAFVLGSVGHRTQMRAIWKRQAAEGKEGNAPTAAMTLQLFLSLIAFGAVGLWFLI</sequence>
<organism evidence="2 3">
    <name type="scientific">Streptomyces formicae</name>
    <dbReference type="NCBI Taxonomy" id="1616117"/>
    <lineage>
        <taxon>Bacteria</taxon>
        <taxon>Bacillati</taxon>
        <taxon>Actinomycetota</taxon>
        <taxon>Actinomycetes</taxon>
        <taxon>Kitasatosporales</taxon>
        <taxon>Streptomycetaceae</taxon>
        <taxon>Streptomyces</taxon>
    </lineage>
</organism>
<name>A0ABY3WHZ3_9ACTN</name>
<reference evidence="2 3" key="1">
    <citation type="submission" date="2021-03" db="EMBL/GenBank/DDBJ databases">
        <title>Complete genome of Streptomyces formicae strain 1H-GS9 (DSM 100524).</title>
        <authorList>
            <person name="Atanasov K.E."/>
            <person name="Altabella T."/>
            <person name="Ferrer A."/>
        </authorList>
    </citation>
    <scope>NUCLEOTIDE SEQUENCE [LARGE SCALE GENOMIC DNA]</scope>
    <source>
        <strain evidence="2 3">1H-GS9</strain>
    </source>
</reference>
<feature type="transmembrane region" description="Helical" evidence="1">
    <location>
        <begin position="49"/>
        <end position="67"/>
    </location>
</feature>
<gene>
    <name evidence="2" type="ORF">J4032_05150</name>
</gene>
<evidence type="ECO:0000256" key="1">
    <source>
        <dbReference type="SAM" id="Phobius"/>
    </source>
</evidence>
<protein>
    <submittedName>
        <fullName evidence="2">Uncharacterized protein</fullName>
    </submittedName>
</protein>
<feature type="transmembrane region" description="Helical" evidence="1">
    <location>
        <begin position="73"/>
        <end position="92"/>
    </location>
</feature>
<keyword evidence="3" id="KW-1185">Reference proteome</keyword>
<dbReference type="Proteomes" id="UP000828924">
    <property type="component" value="Chromosome"/>
</dbReference>
<dbReference type="EMBL" id="CP071872">
    <property type="protein sequence ID" value="UNM10987.1"/>
    <property type="molecule type" value="Genomic_DNA"/>
</dbReference>
<evidence type="ECO:0000313" key="2">
    <source>
        <dbReference type="EMBL" id="UNM10987.1"/>
    </source>
</evidence>
<keyword evidence="1" id="KW-0472">Membrane</keyword>